<evidence type="ECO:0000313" key="3">
    <source>
        <dbReference type="Proteomes" id="UP000077202"/>
    </source>
</evidence>
<protein>
    <submittedName>
        <fullName evidence="2">Uncharacterized protein</fullName>
    </submittedName>
</protein>
<dbReference type="EMBL" id="LVLJ01000129">
    <property type="protein sequence ID" value="OAE35583.1"/>
    <property type="molecule type" value="Genomic_DNA"/>
</dbReference>
<sequence length="134" mass="14158">MQASTQAQKITGGSQQTRIEKQRNNIHSPVIRLLGIPEKQTLDTQFSSQRENSDFGSASGRPLVAGVQSSGGSIGLGIASVRVENVAEFQKESHSRFRIGEGAIAGPGVGGEEKGRGNPHPPPTADRRDAGQSR</sequence>
<dbReference type="Proteomes" id="UP000077202">
    <property type="component" value="Unassembled WGS sequence"/>
</dbReference>
<reference evidence="2" key="1">
    <citation type="submission" date="2016-03" db="EMBL/GenBank/DDBJ databases">
        <title>Mechanisms controlling the formation of the plant cell surface in tip-growing cells are functionally conserved among land plants.</title>
        <authorList>
            <person name="Honkanen S."/>
            <person name="Jones V.A."/>
            <person name="Morieri G."/>
            <person name="Champion C."/>
            <person name="Hetherington A.J."/>
            <person name="Kelly S."/>
            <person name="Saint-Marcoux D."/>
            <person name="Proust H."/>
            <person name="Prescott H."/>
            <person name="Dolan L."/>
        </authorList>
    </citation>
    <scope>NUCLEOTIDE SEQUENCE [LARGE SCALE GENOMIC DNA]</scope>
    <source>
        <tissue evidence="2">Whole gametophyte</tissue>
    </source>
</reference>
<feature type="compositionally biased region" description="Polar residues" evidence="1">
    <location>
        <begin position="42"/>
        <end position="56"/>
    </location>
</feature>
<comment type="caution">
    <text evidence="2">The sequence shown here is derived from an EMBL/GenBank/DDBJ whole genome shotgun (WGS) entry which is preliminary data.</text>
</comment>
<proteinExistence type="predicted"/>
<evidence type="ECO:0000313" key="2">
    <source>
        <dbReference type="EMBL" id="OAE35583.1"/>
    </source>
</evidence>
<feature type="compositionally biased region" description="Basic and acidic residues" evidence="1">
    <location>
        <begin position="125"/>
        <end position="134"/>
    </location>
</feature>
<feature type="compositionally biased region" description="Polar residues" evidence="1">
    <location>
        <begin position="1"/>
        <end position="17"/>
    </location>
</feature>
<gene>
    <name evidence="2" type="ORF">AXG93_2841s1170</name>
</gene>
<keyword evidence="3" id="KW-1185">Reference proteome</keyword>
<accession>A0A176WSR2</accession>
<evidence type="ECO:0000256" key="1">
    <source>
        <dbReference type="SAM" id="MobiDB-lite"/>
    </source>
</evidence>
<feature type="region of interest" description="Disordered" evidence="1">
    <location>
        <begin position="97"/>
        <end position="134"/>
    </location>
</feature>
<name>A0A176WSR2_MARPO</name>
<feature type="region of interest" description="Disordered" evidence="1">
    <location>
        <begin position="1"/>
        <end position="62"/>
    </location>
</feature>
<dbReference type="AlphaFoldDB" id="A0A176WSR2"/>
<organism evidence="2 3">
    <name type="scientific">Marchantia polymorpha subsp. ruderalis</name>
    <dbReference type="NCBI Taxonomy" id="1480154"/>
    <lineage>
        <taxon>Eukaryota</taxon>
        <taxon>Viridiplantae</taxon>
        <taxon>Streptophyta</taxon>
        <taxon>Embryophyta</taxon>
        <taxon>Marchantiophyta</taxon>
        <taxon>Marchantiopsida</taxon>
        <taxon>Marchantiidae</taxon>
        <taxon>Marchantiales</taxon>
        <taxon>Marchantiaceae</taxon>
        <taxon>Marchantia</taxon>
    </lineage>
</organism>